<name>A0A0K1JFJ2_9MICO</name>
<dbReference type="GO" id="GO:0070483">
    <property type="term" value="P:detection of hypoxia"/>
    <property type="evidence" value="ECO:0007669"/>
    <property type="project" value="UniProtKB-ARBA"/>
</dbReference>
<evidence type="ECO:0000256" key="2">
    <source>
        <dbReference type="ARBA" id="ARBA00001971"/>
    </source>
</evidence>
<comment type="cofactor">
    <cofactor evidence="1">
        <name>Mg(2+)</name>
        <dbReference type="ChEBI" id="CHEBI:18420"/>
    </cofactor>
</comment>
<feature type="domain" description="GAF" evidence="11">
    <location>
        <begin position="57"/>
        <end position="205"/>
    </location>
</feature>
<keyword evidence="5" id="KW-0808">Transferase</keyword>
<gene>
    <name evidence="12" type="ORF">VV02_05650</name>
</gene>
<keyword evidence="9" id="KW-0408">Iron</keyword>
<feature type="domain" description="GAF" evidence="11">
    <location>
        <begin position="226"/>
        <end position="375"/>
    </location>
</feature>
<evidence type="ECO:0000256" key="8">
    <source>
        <dbReference type="ARBA" id="ARBA00022842"/>
    </source>
</evidence>
<evidence type="ECO:0000256" key="1">
    <source>
        <dbReference type="ARBA" id="ARBA00001946"/>
    </source>
</evidence>
<evidence type="ECO:0000313" key="13">
    <source>
        <dbReference type="Proteomes" id="UP000066480"/>
    </source>
</evidence>
<keyword evidence="4" id="KW-0597">Phosphoprotein</keyword>
<evidence type="ECO:0000256" key="10">
    <source>
        <dbReference type="ARBA" id="ARBA00023012"/>
    </source>
</evidence>
<dbReference type="GO" id="GO:0019825">
    <property type="term" value="F:oxygen binding"/>
    <property type="evidence" value="ECO:0007669"/>
    <property type="project" value="UniProtKB-ARBA"/>
</dbReference>
<dbReference type="InterPro" id="IPR036890">
    <property type="entry name" value="HATPase_C_sf"/>
</dbReference>
<dbReference type="PANTHER" id="PTHR24421:SF56">
    <property type="entry name" value="OXYGEN SENSOR HISTIDINE KINASE RESPONSE REGULATOR DOST"/>
    <property type="match status" value="1"/>
</dbReference>
<dbReference type="PANTHER" id="PTHR24421">
    <property type="entry name" value="NITRATE/NITRITE SENSOR PROTEIN NARX-RELATED"/>
    <property type="match status" value="1"/>
</dbReference>
<dbReference type="SUPFAM" id="SSF55781">
    <property type="entry name" value="GAF domain-like"/>
    <property type="match status" value="2"/>
</dbReference>
<dbReference type="GO" id="GO:0070025">
    <property type="term" value="F:carbon monoxide binding"/>
    <property type="evidence" value="ECO:0007669"/>
    <property type="project" value="UniProtKB-ARBA"/>
</dbReference>
<dbReference type="Gene3D" id="1.20.5.1930">
    <property type="match status" value="1"/>
</dbReference>
<dbReference type="InterPro" id="IPR003594">
    <property type="entry name" value="HATPase_dom"/>
</dbReference>
<evidence type="ECO:0000256" key="7">
    <source>
        <dbReference type="ARBA" id="ARBA00022777"/>
    </source>
</evidence>
<comment type="cofactor">
    <cofactor evidence="2">
        <name>heme</name>
        <dbReference type="ChEBI" id="CHEBI:30413"/>
    </cofactor>
</comment>
<evidence type="ECO:0000259" key="11">
    <source>
        <dbReference type="SMART" id="SM00065"/>
    </source>
</evidence>
<dbReference type="InterPro" id="IPR011712">
    <property type="entry name" value="Sig_transdc_His_kin_sub3_dim/P"/>
</dbReference>
<dbReference type="Pfam" id="PF07730">
    <property type="entry name" value="HisKA_3"/>
    <property type="match status" value="1"/>
</dbReference>
<dbReference type="GO" id="GO:0070026">
    <property type="term" value="F:nitric oxide binding"/>
    <property type="evidence" value="ECO:0007669"/>
    <property type="project" value="UniProtKB-ARBA"/>
</dbReference>
<keyword evidence="7" id="KW-0418">Kinase</keyword>
<evidence type="ECO:0000256" key="5">
    <source>
        <dbReference type="ARBA" id="ARBA00022679"/>
    </source>
</evidence>
<dbReference type="InterPro" id="IPR050482">
    <property type="entry name" value="Sensor_HK_TwoCompSys"/>
</dbReference>
<evidence type="ECO:0000256" key="6">
    <source>
        <dbReference type="ARBA" id="ARBA00022723"/>
    </source>
</evidence>
<dbReference type="Gene3D" id="3.30.450.40">
    <property type="match status" value="2"/>
</dbReference>
<evidence type="ECO:0000256" key="9">
    <source>
        <dbReference type="ARBA" id="ARBA00023004"/>
    </source>
</evidence>
<dbReference type="PATRIC" id="fig|571913.6.peg.1151"/>
<dbReference type="InterPro" id="IPR029016">
    <property type="entry name" value="GAF-like_dom_sf"/>
</dbReference>
<dbReference type="GO" id="GO:0000287">
    <property type="term" value="F:magnesium ion binding"/>
    <property type="evidence" value="ECO:0007669"/>
    <property type="project" value="UniProtKB-ARBA"/>
</dbReference>
<evidence type="ECO:0000313" key="12">
    <source>
        <dbReference type="EMBL" id="AKU15471.1"/>
    </source>
</evidence>
<keyword evidence="3" id="KW-0963">Cytoplasm</keyword>
<keyword evidence="8" id="KW-0460">Magnesium</keyword>
<dbReference type="CDD" id="cd16917">
    <property type="entry name" value="HATPase_UhpB-NarQ-NarX-like"/>
    <property type="match status" value="1"/>
</dbReference>
<dbReference type="Pfam" id="PF02518">
    <property type="entry name" value="HATPase_c"/>
    <property type="match status" value="1"/>
</dbReference>
<dbReference type="SMART" id="SM00065">
    <property type="entry name" value="GAF"/>
    <property type="match status" value="2"/>
</dbReference>
<protein>
    <recommendedName>
        <fullName evidence="11">GAF domain-containing protein</fullName>
    </recommendedName>
</protein>
<keyword evidence="13" id="KW-1185">Reference proteome</keyword>
<dbReference type="GO" id="GO:0016020">
    <property type="term" value="C:membrane"/>
    <property type="evidence" value="ECO:0007669"/>
    <property type="project" value="InterPro"/>
</dbReference>
<dbReference type="SUPFAM" id="SSF55874">
    <property type="entry name" value="ATPase domain of HSP90 chaperone/DNA topoisomerase II/histidine kinase"/>
    <property type="match status" value="1"/>
</dbReference>
<dbReference type="KEGG" id="lmoi:VV02_05650"/>
<dbReference type="FunFam" id="3.30.450.40:FF:000052">
    <property type="entry name" value="Oxygen sensor histidine kinase response regulator DevS/DosS"/>
    <property type="match status" value="1"/>
</dbReference>
<sequence>MVDSSTDPRRTPPLVTAALDLDDLIQELRHRALASTQAQQRVAALLDAVMAVTADVQLSDVLTRIVRAACELMDSKYGALGVLDRGREHLVEFVTQGLSDQERAAIGELPHGHGVLGLLIREPHAVRLSNLSAHPAASGFPPDHPPMRTFLGAPIRIRGRVFGNLYLTEKHGGGDFTDDDETILVALAAAAGIAIENARLYERSRRQRALLEVAGELGQRLLEGTAERDAMAFLVAQACEHTYAAGGLVALYDAAGDLRVVSLSSSGKDSEVGARLRDPGWHLLISEHRAVLAPPEESGRNDALARQARQLLNMEDTSPAALLPVVIGDDNLGVLVLVWPPDSETVAAEMVELVSVLSNQTGLALVAARARQDRSRLALLEDRDRIARDMHDHVIQRLFATGLSLQAAGRLATHPTVRERLDEAVEDLDRAIKDIRHTIFELHRAHAPQDLSQDLKVIVEDSTDILGFLPDLQVNDDLTDLGADVESDVLAVVREGLANVARHAHAQHAQVALHRSPDRLTTEIVDDGKGLRASDPGSGLANLRQRATTRGGTLELTDSHGQGTRLVWSIPLENAQAGTKGPV</sequence>
<evidence type="ECO:0000256" key="3">
    <source>
        <dbReference type="ARBA" id="ARBA00022490"/>
    </source>
</evidence>
<dbReference type="AlphaFoldDB" id="A0A0K1JFJ2"/>
<dbReference type="Pfam" id="PF13185">
    <property type="entry name" value="GAF_2"/>
    <property type="match status" value="1"/>
</dbReference>
<dbReference type="GO" id="GO:0020037">
    <property type="term" value="F:heme binding"/>
    <property type="evidence" value="ECO:0007669"/>
    <property type="project" value="UniProtKB-ARBA"/>
</dbReference>
<dbReference type="OrthoDB" id="5241249at2"/>
<proteinExistence type="predicted"/>
<dbReference type="GO" id="GO:0046983">
    <property type="term" value="F:protein dimerization activity"/>
    <property type="evidence" value="ECO:0007669"/>
    <property type="project" value="InterPro"/>
</dbReference>
<dbReference type="Gene3D" id="3.30.565.10">
    <property type="entry name" value="Histidine kinase-like ATPase, C-terminal domain"/>
    <property type="match status" value="1"/>
</dbReference>
<accession>A0A0K1JFJ2</accession>
<dbReference type="InterPro" id="IPR003018">
    <property type="entry name" value="GAF"/>
</dbReference>
<keyword evidence="6" id="KW-0479">Metal-binding</keyword>
<dbReference type="GO" id="GO:0000155">
    <property type="term" value="F:phosphorelay sensor kinase activity"/>
    <property type="evidence" value="ECO:0007669"/>
    <property type="project" value="InterPro"/>
</dbReference>
<dbReference type="GO" id="GO:0019826">
    <property type="term" value="F:oxygen sensor activity"/>
    <property type="evidence" value="ECO:0007669"/>
    <property type="project" value="UniProtKB-ARBA"/>
</dbReference>
<organism evidence="12 13">
    <name type="scientific">Luteipulveratus mongoliensis</name>
    <dbReference type="NCBI Taxonomy" id="571913"/>
    <lineage>
        <taxon>Bacteria</taxon>
        <taxon>Bacillati</taxon>
        <taxon>Actinomycetota</taxon>
        <taxon>Actinomycetes</taxon>
        <taxon>Micrococcales</taxon>
        <taxon>Dermacoccaceae</taxon>
        <taxon>Luteipulveratus</taxon>
    </lineage>
</organism>
<reference evidence="12 13" key="1">
    <citation type="submission" date="2015-03" db="EMBL/GenBank/DDBJ databases">
        <title>Luteipulveratus halotolerans sp. nov., a novel actinobacterium (Dermacoccaceae) from Sarawak, Malaysia.</title>
        <authorList>
            <person name="Juboi H."/>
            <person name="Basik A."/>
            <person name="Shamsul S.S."/>
            <person name="Arnold P."/>
            <person name="Schmitt E.K."/>
            <person name="Sanglier J.-J."/>
            <person name="Yeo T."/>
        </authorList>
    </citation>
    <scope>NUCLEOTIDE SEQUENCE [LARGE SCALE GENOMIC DNA]</scope>
    <source>
        <strain evidence="12 13">MN07-A0370</strain>
    </source>
</reference>
<dbReference type="STRING" id="571913.VV02_05650"/>
<evidence type="ECO:0000256" key="4">
    <source>
        <dbReference type="ARBA" id="ARBA00022553"/>
    </source>
</evidence>
<keyword evidence="10" id="KW-0902">Two-component regulatory system</keyword>
<dbReference type="Proteomes" id="UP000066480">
    <property type="component" value="Chromosome"/>
</dbReference>
<dbReference type="EMBL" id="CP011112">
    <property type="protein sequence ID" value="AKU15471.1"/>
    <property type="molecule type" value="Genomic_DNA"/>
</dbReference>
<dbReference type="GO" id="GO:0005524">
    <property type="term" value="F:ATP binding"/>
    <property type="evidence" value="ECO:0007669"/>
    <property type="project" value="UniProtKB-ARBA"/>
</dbReference>